<reference evidence="12" key="1">
    <citation type="submission" date="2022-01" db="EMBL/GenBank/DDBJ databases">
        <title>Whole genome-based taxonomy of the Shewanellaceae.</title>
        <authorList>
            <person name="Martin-Rodriguez A.J."/>
        </authorList>
    </citation>
    <scope>NUCLEOTIDE SEQUENCE</scope>
    <source>
        <strain evidence="12">DSM 16422</strain>
    </source>
</reference>
<organism evidence="12 13">
    <name type="scientific">Shewanella gaetbuli</name>
    <dbReference type="NCBI Taxonomy" id="220752"/>
    <lineage>
        <taxon>Bacteria</taxon>
        <taxon>Pseudomonadati</taxon>
        <taxon>Pseudomonadota</taxon>
        <taxon>Gammaproteobacteria</taxon>
        <taxon>Alteromonadales</taxon>
        <taxon>Shewanellaceae</taxon>
        <taxon>Shewanella</taxon>
    </lineage>
</organism>
<sequence length="501" mass="54413">MMYLKDLLAPWFHYAGAETINGLTLDSRNVSEGTVFVALPGHSVDGRKFIQAAIENGATAVLAHTDSSELHSKVEWVNQTPIIHFCQLSRQISAVAAQYYPVANTLNIIGITGTNGKTSVSQIIAQLATLLNRKSAVMGTLGNGLWGELVDSGNTTADAITVMQQLSEYQQQGAQVCAMEVSSHGLVQGRIEAVPFKTAVFTNLSRDHLDYHGDMDAYAAAKKKLLKFGSLANAVINLDDQVGQQWLKEVADDAASNANNVDYYSFSVANSAADFYCEDIDFNHHGVKATLVYVNAQQQQCKAILNSPLLGHFNLANVIAAIAALSFQGFEISQILDALPQIKPVPGRMERFSNDTQATLVVDYAHTPDAIEQALTALRVHCHGQLWCVFGCGGDRDKGKRPLMAQAAEKFADKVMVTSDNVRSEDPQNIINDVLAGLQQPQQALSVVDRIEAIKQVVSLAQPEDIILLAGKGHETYQEIAGKRIEYDERALATSLMEAKV</sequence>
<dbReference type="Pfam" id="PF01225">
    <property type="entry name" value="Mur_ligase"/>
    <property type="match status" value="1"/>
</dbReference>
<feature type="domain" description="Mur ligase C-terminal" evidence="10">
    <location>
        <begin position="347"/>
        <end position="473"/>
    </location>
</feature>
<feature type="binding site" evidence="7">
    <location>
        <begin position="155"/>
        <end position="156"/>
    </location>
    <ligand>
        <name>UDP-N-acetyl-alpha-D-muramoyl-L-alanyl-D-glutamate</name>
        <dbReference type="ChEBI" id="CHEBI:83900"/>
    </ligand>
</feature>
<comment type="caution">
    <text evidence="7">Lacks conserved residue(s) required for the propagation of feature annotation.</text>
</comment>
<feature type="binding site" evidence="7">
    <location>
        <position position="154"/>
    </location>
    <ligand>
        <name>UDP-N-acetyl-alpha-D-muramoyl-L-alanyl-D-glutamate</name>
        <dbReference type="ChEBI" id="CHEBI:83900"/>
    </ligand>
</feature>
<keyword evidence="13" id="KW-1185">Reference proteome</keyword>
<protein>
    <recommendedName>
        <fullName evidence="7">UDP-N-acetylmuramyl-tripeptide synthetase</fullName>
        <ecNumber evidence="7">6.3.2.-</ecNumber>
    </recommendedName>
    <alternativeName>
        <fullName evidence="7">UDP-MurNAc-tripeptide synthetase</fullName>
    </alternativeName>
</protein>
<keyword evidence="7" id="KW-0963">Cytoplasm</keyword>
<feature type="domain" description="Mur ligase N-terminal catalytic" evidence="9">
    <location>
        <begin position="19"/>
        <end position="67"/>
    </location>
</feature>
<evidence type="ECO:0000313" key="12">
    <source>
        <dbReference type="EMBL" id="MCL1142900.1"/>
    </source>
</evidence>
<feature type="binding site" evidence="7">
    <location>
        <begin position="113"/>
        <end position="119"/>
    </location>
    <ligand>
        <name>ATP</name>
        <dbReference type="ChEBI" id="CHEBI:30616"/>
    </ligand>
</feature>
<dbReference type="InterPro" id="IPR036565">
    <property type="entry name" value="Mur-like_cat_sf"/>
</dbReference>
<dbReference type="EC" id="6.3.2.-" evidence="7"/>
<dbReference type="GO" id="GO:0000287">
    <property type="term" value="F:magnesium ion binding"/>
    <property type="evidence" value="ECO:0007669"/>
    <property type="project" value="UniProtKB-UniRule"/>
</dbReference>
<feature type="binding site" evidence="7">
    <location>
        <position position="25"/>
    </location>
    <ligand>
        <name>UDP-N-acetyl-alpha-D-muramoyl-L-alanyl-D-glutamate</name>
        <dbReference type="ChEBI" id="CHEBI:83900"/>
    </ligand>
</feature>
<dbReference type="GO" id="GO:0008360">
    <property type="term" value="P:regulation of cell shape"/>
    <property type="evidence" value="ECO:0007669"/>
    <property type="project" value="UniProtKB-KW"/>
</dbReference>
<evidence type="ECO:0000256" key="8">
    <source>
        <dbReference type="RuleBase" id="RU004135"/>
    </source>
</evidence>
<dbReference type="HAMAP" id="MF_00208">
    <property type="entry name" value="MurE"/>
    <property type="match status" value="1"/>
</dbReference>
<dbReference type="Gene3D" id="3.90.190.20">
    <property type="entry name" value="Mur ligase, C-terminal domain"/>
    <property type="match status" value="1"/>
</dbReference>
<dbReference type="Proteomes" id="UP001139333">
    <property type="component" value="Unassembled WGS sequence"/>
</dbReference>
<keyword evidence="6 7" id="KW-0961">Cell wall biogenesis/degradation</keyword>
<comment type="subcellular location">
    <subcellularLocation>
        <location evidence="7 8">Cytoplasm</location>
    </subcellularLocation>
</comment>
<dbReference type="SUPFAM" id="SSF53623">
    <property type="entry name" value="MurD-like peptide ligases, catalytic domain"/>
    <property type="match status" value="1"/>
</dbReference>
<dbReference type="SUPFAM" id="SSF53244">
    <property type="entry name" value="MurD-like peptide ligases, peptide-binding domain"/>
    <property type="match status" value="1"/>
</dbReference>
<dbReference type="GO" id="GO:0009252">
    <property type="term" value="P:peptidoglycan biosynthetic process"/>
    <property type="evidence" value="ECO:0007669"/>
    <property type="project" value="UniProtKB-UniRule"/>
</dbReference>
<dbReference type="NCBIfam" id="TIGR01085">
    <property type="entry name" value="murE"/>
    <property type="match status" value="1"/>
</dbReference>
<keyword evidence="7" id="KW-0067">ATP-binding</keyword>
<gene>
    <name evidence="7 12" type="primary">murE</name>
    <name evidence="12" type="ORF">L2672_09365</name>
</gene>
<feature type="binding site" evidence="7">
    <location>
        <position position="188"/>
    </location>
    <ligand>
        <name>UDP-N-acetyl-alpha-D-muramoyl-L-alanyl-D-glutamate</name>
        <dbReference type="ChEBI" id="CHEBI:83900"/>
    </ligand>
</feature>
<dbReference type="PANTHER" id="PTHR23135">
    <property type="entry name" value="MUR LIGASE FAMILY MEMBER"/>
    <property type="match status" value="1"/>
</dbReference>
<evidence type="ECO:0000256" key="6">
    <source>
        <dbReference type="ARBA" id="ARBA00023316"/>
    </source>
</evidence>
<keyword evidence="5 7" id="KW-0131">Cell cycle</keyword>
<dbReference type="GO" id="GO:0071555">
    <property type="term" value="P:cell wall organization"/>
    <property type="evidence" value="ECO:0007669"/>
    <property type="project" value="UniProtKB-KW"/>
</dbReference>
<dbReference type="GO" id="GO:0005737">
    <property type="term" value="C:cytoplasm"/>
    <property type="evidence" value="ECO:0007669"/>
    <property type="project" value="UniProtKB-SubCell"/>
</dbReference>
<dbReference type="InterPro" id="IPR035911">
    <property type="entry name" value="MurE/MurF_N"/>
</dbReference>
<evidence type="ECO:0000256" key="2">
    <source>
        <dbReference type="ARBA" id="ARBA00022618"/>
    </source>
</evidence>
<accession>A0A9X1ZNV3</accession>
<feature type="domain" description="Mur ligase central" evidence="11">
    <location>
        <begin position="111"/>
        <end position="324"/>
    </location>
</feature>
<evidence type="ECO:0000259" key="11">
    <source>
        <dbReference type="Pfam" id="PF08245"/>
    </source>
</evidence>
<comment type="pathway">
    <text evidence="7 8">Cell wall biogenesis; peptidoglycan biosynthesis.</text>
</comment>
<keyword evidence="2 7" id="KW-0132">Cell division</keyword>
<evidence type="ECO:0000259" key="10">
    <source>
        <dbReference type="Pfam" id="PF02875"/>
    </source>
</evidence>
<dbReference type="SUPFAM" id="SSF63418">
    <property type="entry name" value="MurE/MurF N-terminal domain"/>
    <property type="match status" value="1"/>
</dbReference>
<keyword evidence="4 7" id="KW-0573">Peptidoglycan synthesis</keyword>
<dbReference type="InterPro" id="IPR004101">
    <property type="entry name" value="Mur_ligase_C"/>
</dbReference>
<dbReference type="EMBL" id="JAKIKP010000005">
    <property type="protein sequence ID" value="MCL1142900.1"/>
    <property type="molecule type" value="Genomic_DNA"/>
</dbReference>
<dbReference type="InterPro" id="IPR005761">
    <property type="entry name" value="UDP-N-AcMur-Glu-dNH2Pim_ligase"/>
</dbReference>
<comment type="caution">
    <text evidence="12">The sequence shown here is derived from an EMBL/GenBank/DDBJ whole genome shotgun (WGS) entry which is preliminary data.</text>
</comment>
<keyword evidence="3 7" id="KW-0133">Cell shape</keyword>
<dbReference type="GO" id="GO:0005524">
    <property type="term" value="F:ATP binding"/>
    <property type="evidence" value="ECO:0007669"/>
    <property type="project" value="UniProtKB-UniRule"/>
</dbReference>
<dbReference type="RefSeq" id="WP_248995579.1">
    <property type="nucleotide sequence ID" value="NZ_JAKIKP010000005.1"/>
</dbReference>
<dbReference type="NCBIfam" id="NF001123">
    <property type="entry name" value="PRK00139.1-1"/>
    <property type="match status" value="1"/>
</dbReference>
<comment type="cofactor">
    <cofactor evidence="7">
        <name>Mg(2+)</name>
        <dbReference type="ChEBI" id="CHEBI:18420"/>
    </cofactor>
</comment>
<dbReference type="AlphaFoldDB" id="A0A9X1ZNV3"/>
<dbReference type="Pfam" id="PF02875">
    <property type="entry name" value="Mur_ligase_C"/>
    <property type="match status" value="1"/>
</dbReference>
<dbReference type="Gene3D" id="3.40.1390.10">
    <property type="entry name" value="MurE/MurF, N-terminal domain"/>
    <property type="match status" value="1"/>
</dbReference>
<evidence type="ECO:0000256" key="5">
    <source>
        <dbReference type="ARBA" id="ARBA00023306"/>
    </source>
</evidence>
<dbReference type="GO" id="GO:0016881">
    <property type="term" value="F:acid-amino acid ligase activity"/>
    <property type="evidence" value="ECO:0007669"/>
    <property type="project" value="UniProtKB-UniRule"/>
</dbReference>
<dbReference type="GO" id="GO:0051301">
    <property type="term" value="P:cell division"/>
    <property type="evidence" value="ECO:0007669"/>
    <property type="project" value="UniProtKB-KW"/>
</dbReference>
<evidence type="ECO:0000256" key="3">
    <source>
        <dbReference type="ARBA" id="ARBA00022960"/>
    </source>
</evidence>
<feature type="modified residue" description="N6-carboxylysine" evidence="7">
    <location>
        <position position="222"/>
    </location>
</feature>
<dbReference type="InterPro" id="IPR000713">
    <property type="entry name" value="Mur_ligase_N"/>
</dbReference>
<comment type="similarity">
    <text evidence="1 7">Belongs to the MurCDEF family. MurE subfamily.</text>
</comment>
<feature type="binding site" evidence="7">
    <location>
        <position position="27"/>
    </location>
    <ligand>
        <name>UDP-N-acetyl-alpha-D-muramoyl-L-alanyl-D-glutamate</name>
        <dbReference type="ChEBI" id="CHEBI:83900"/>
    </ligand>
</feature>
<dbReference type="Gene3D" id="3.40.1190.10">
    <property type="entry name" value="Mur-like, catalytic domain"/>
    <property type="match status" value="1"/>
</dbReference>
<dbReference type="NCBIfam" id="NF001124">
    <property type="entry name" value="PRK00139.1-2"/>
    <property type="match status" value="1"/>
</dbReference>
<evidence type="ECO:0000259" key="9">
    <source>
        <dbReference type="Pfam" id="PF01225"/>
    </source>
</evidence>
<evidence type="ECO:0000256" key="4">
    <source>
        <dbReference type="ARBA" id="ARBA00022984"/>
    </source>
</evidence>
<dbReference type="NCBIfam" id="NF001126">
    <property type="entry name" value="PRK00139.1-4"/>
    <property type="match status" value="1"/>
</dbReference>
<dbReference type="InterPro" id="IPR013221">
    <property type="entry name" value="Mur_ligase_cen"/>
</dbReference>
<evidence type="ECO:0000256" key="1">
    <source>
        <dbReference type="ARBA" id="ARBA00005898"/>
    </source>
</evidence>
<keyword evidence="7" id="KW-0460">Magnesium</keyword>
<dbReference type="PANTHER" id="PTHR23135:SF4">
    <property type="entry name" value="UDP-N-ACETYLMURAMOYL-L-ALANYL-D-GLUTAMATE--2,6-DIAMINOPIMELATE LIGASE MURE HOMOLOG, CHLOROPLASTIC"/>
    <property type="match status" value="1"/>
</dbReference>
<keyword evidence="7" id="KW-0547">Nucleotide-binding</keyword>
<keyword evidence="7 12" id="KW-0436">Ligase</keyword>
<comment type="PTM">
    <text evidence="7">Carboxylation is probably crucial for Mg(2+) binding and, consequently, for the gamma-phosphate positioning of ATP.</text>
</comment>
<evidence type="ECO:0000256" key="7">
    <source>
        <dbReference type="HAMAP-Rule" id="MF_00208"/>
    </source>
</evidence>
<dbReference type="Pfam" id="PF08245">
    <property type="entry name" value="Mur_ligase_M"/>
    <property type="match status" value="1"/>
</dbReference>
<proteinExistence type="inferred from homology"/>
<name>A0A9X1ZNV3_9GAMM</name>
<feature type="binding site" evidence="7">
    <location>
        <position position="182"/>
    </location>
    <ligand>
        <name>UDP-N-acetyl-alpha-D-muramoyl-L-alanyl-D-glutamate</name>
        <dbReference type="ChEBI" id="CHEBI:83900"/>
    </ligand>
</feature>
<evidence type="ECO:0000313" key="13">
    <source>
        <dbReference type="Proteomes" id="UP001139333"/>
    </source>
</evidence>
<dbReference type="InterPro" id="IPR036615">
    <property type="entry name" value="Mur_ligase_C_dom_sf"/>
</dbReference>
<comment type="function">
    <text evidence="7">Catalyzes the addition of an amino acid to the nucleotide precursor UDP-N-acetylmuramoyl-L-alanyl-D-glutamate (UMAG) in the biosynthesis of bacterial cell-wall peptidoglycan.</text>
</comment>
<feature type="binding site" evidence="7">
    <location>
        <position position="190"/>
    </location>
    <ligand>
        <name>UDP-N-acetyl-alpha-D-muramoyl-L-alanyl-D-glutamate</name>
        <dbReference type="ChEBI" id="CHEBI:83900"/>
    </ligand>
</feature>